<dbReference type="PANTHER" id="PTHR37981:SF1">
    <property type="entry name" value="SGNH HYDROLASE-TYPE ESTERASE DOMAIN-CONTAINING PROTEIN"/>
    <property type="match status" value="1"/>
</dbReference>
<dbReference type="InterPro" id="IPR037460">
    <property type="entry name" value="SEST-like"/>
</dbReference>
<dbReference type="GO" id="GO:0006629">
    <property type="term" value="P:lipid metabolic process"/>
    <property type="evidence" value="ECO:0007669"/>
    <property type="project" value="TreeGrafter"/>
</dbReference>
<feature type="disulfide bond" evidence="2">
    <location>
        <begin position="203"/>
        <end position="254"/>
    </location>
</feature>
<dbReference type="AlphaFoldDB" id="A0A652YVU5"/>
<dbReference type="InterPro" id="IPR013830">
    <property type="entry name" value="SGNH_hydro"/>
</dbReference>
<evidence type="ECO:0000313" key="4">
    <source>
        <dbReference type="EMBL" id="TYQ07016.1"/>
    </source>
</evidence>
<sequence>MINRGIRFGSVAATVVGLVLTLAGAGAAHASVPVDSGENAGIKYTALGDSRASGPRLEPMYPDGCSRSYENFAGKISRELGTSEFADVSCSAARSENIISTPQLIPTQWPVQLDAVHPDTNLITLSVGGNDSNTLIVGALCAAPAPGVDRGCRNDPLTESLAQSGIDQAADSLDKTLAALTQRAPQARIYMVGAGGMIGARACWPNVPFSDGDAAWFMNYYARFNTQFAAIAGRYGVHVIDIATDAVAGGHDACAAPEQRWFEGMFSESTAQRLHFTASGMTEVAGRIVADLRANPIGVA</sequence>
<dbReference type="EMBL" id="VNIQ01000002">
    <property type="protein sequence ID" value="TYQ07016.1"/>
    <property type="molecule type" value="Genomic_DNA"/>
</dbReference>
<feature type="active site" evidence="1">
    <location>
        <position position="275"/>
    </location>
</feature>
<dbReference type="GO" id="GO:0016788">
    <property type="term" value="F:hydrolase activity, acting on ester bonds"/>
    <property type="evidence" value="ECO:0007669"/>
    <property type="project" value="InterPro"/>
</dbReference>
<evidence type="ECO:0000259" key="3">
    <source>
        <dbReference type="Pfam" id="PF13472"/>
    </source>
</evidence>
<dbReference type="Gene3D" id="3.40.50.1110">
    <property type="entry name" value="SGNH hydrolase"/>
    <property type="match status" value="1"/>
</dbReference>
<protein>
    <submittedName>
        <fullName evidence="4">Lysophospholipase L1-like esterase</fullName>
    </submittedName>
</protein>
<feature type="active site" description="Nucleophile" evidence="1">
    <location>
        <position position="50"/>
    </location>
</feature>
<evidence type="ECO:0000256" key="1">
    <source>
        <dbReference type="PIRSR" id="PIRSR637460-1"/>
    </source>
</evidence>
<proteinExistence type="predicted"/>
<evidence type="ECO:0000256" key="2">
    <source>
        <dbReference type="PIRSR" id="PIRSR637460-2"/>
    </source>
</evidence>
<accession>A0A652YVU5</accession>
<keyword evidence="2" id="KW-1015">Disulfide bond</keyword>
<dbReference type="Pfam" id="PF13472">
    <property type="entry name" value="Lipase_GDSL_2"/>
    <property type="match status" value="1"/>
</dbReference>
<comment type="caution">
    <text evidence="4">The sequence shown here is derived from an EMBL/GenBank/DDBJ whole genome shotgun (WGS) entry which is preliminary data.</text>
</comment>
<dbReference type="InterPro" id="IPR036514">
    <property type="entry name" value="SGNH_hydro_sf"/>
</dbReference>
<reference evidence="4" key="1">
    <citation type="submission" date="2019-07" db="EMBL/GenBank/DDBJ databases">
        <title>Genomic Encyclopedia of Type Strains, Phase IV (KMG-IV): sequencing the most valuable type-strain genomes for metagenomic binning, comparative biology and taxonomic classification.</title>
        <authorList>
            <person name="Goeker M."/>
        </authorList>
    </citation>
    <scope>NUCLEOTIDE SEQUENCE</scope>
    <source>
        <strain evidence="4">DSM 44596</strain>
    </source>
</reference>
<name>A0A652YVU5_NOCGL</name>
<feature type="disulfide bond" evidence="2">
    <location>
        <begin position="141"/>
        <end position="152"/>
    </location>
</feature>
<dbReference type="SUPFAM" id="SSF52266">
    <property type="entry name" value="SGNH hydrolase"/>
    <property type="match status" value="1"/>
</dbReference>
<dbReference type="CDD" id="cd01823">
    <property type="entry name" value="SEST_like"/>
    <property type="match status" value="1"/>
</dbReference>
<organism evidence="4">
    <name type="scientific">Nocardia globerula</name>
    <dbReference type="NCBI Taxonomy" id="1818"/>
    <lineage>
        <taxon>Bacteria</taxon>
        <taxon>Bacillati</taxon>
        <taxon>Actinomycetota</taxon>
        <taxon>Actinomycetes</taxon>
        <taxon>Mycobacteriales</taxon>
        <taxon>Nocardiaceae</taxon>
        <taxon>Nocardia</taxon>
    </lineage>
</organism>
<dbReference type="PANTHER" id="PTHR37981">
    <property type="entry name" value="LIPASE 2"/>
    <property type="match status" value="1"/>
</dbReference>
<feature type="disulfide bond" evidence="2">
    <location>
        <begin position="65"/>
        <end position="90"/>
    </location>
</feature>
<feature type="domain" description="SGNH hydrolase-type esterase" evidence="3">
    <location>
        <begin position="46"/>
        <end position="281"/>
    </location>
</feature>
<gene>
    <name evidence="4" type="ORF">FNL38_1021160</name>
</gene>